<comment type="similarity">
    <text evidence="7">Belongs to the binding-protein-dependent transport system permease family.</text>
</comment>
<evidence type="ECO:0000256" key="3">
    <source>
        <dbReference type="ARBA" id="ARBA00022475"/>
    </source>
</evidence>
<keyword evidence="6 7" id="KW-0472">Membrane</keyword>
<dbReference type="InterPro" id="IPR050809">
    <property type="entry name" value="UgpAE/MalFG_permease"/>
</dbReference>
<feature type="transmembrane region" description="Helical" evidence="7">
    <location>
        <begin position="181"/>
        <end position="202"/>
    </location>
</feature>
<reference evidence="9 10" key="1">
    <citation type="submission" date="2019-10" db="EMBL/GenBank/DDBJ databases">
        <title>Description of Paenibacillus terrestris sp. nov.</title>
        <authorList>
            <person name="Carlier A."/>
            <person name="Qi S."/>
        </authorList>
    </citation>
    <scope>NUCLEOTIDE SEQUENCE [LARGE SCALE GENOMIC DNA]</scope>
    <source>
        <strain evidence="9 10">LMG 31458</strain>
    </source>
</reference>
<proteinExistence type="inferred from homology"/>
<protein>
    <submittedName>
        <fullName evidence="9">ABC transporter permease subunit</fullName>
    </submittedName>
</protein>
<dbReference type="Proteomes" id="UP000616779">
    <property type="component" value="Unassembled WGS sequence"/>
</dbReference>
<evidence type="ECO:0000256" key="4">
    <source>
        <dbReference type="ARBA" id="ARBA00022692"/>
    </source>
</evidence>
<feature type="transmembrane region" description="Helical" evidence="7">
    <location>
        <begin position="136"/>
        <end position="161"/>
    </location>
</feature>
<evidence type="ECO:0000256" key="1">
    <source>
        <dbReference type="ARBA" id="ARBA00004651"/>
    </source>
</evidence>
<keyword evidence="4 7" id="KW-0812">Transmembrane</keyword>
<evidence type="ECO:0000256" key="5">
    <source>
        <dbReference type="ARBA" id="ARBA00022989"/>
    </source>
</evidence>
<dbReference type="InterPro" id="IPR000515">
    <property type="entry name" value="MetI-like"/>
</dbReference>
<dbReference type="PANTHER" id="PTHR43227:SF11">
    <property type="entry name" value="BLL4140 PROTEIN"/>
    <property type="match status" value="1"/>
</dbReference>
<feature type="transmembrane region" description="Helical" evidence="7">
    <location>
        <begin position="223"/>
        <end position="242"/>
    </location>
</feature>
<sequence length="318" mass="35655">MASKNDVKTEGYPQVNKKRLLKKVFSRDYHLYLLCLPALIYIIIFDYVPMYGIQLAFKDFVISKGIWGSPWVGFKHFERFLGSYQFMTVLKNTLGVSLYELIVGFPIPIILALLLNQVRNLRFKKIVQTVTYAPHFISVVVLSSMLLIFLSPSIGVVNTIIASFGGEKINFMARPDLWKSIFVWSGIWQNAGWGTIIYIAALSSISPELYEAAKVDGASKLQIIRHVDIPGISQTMVILFILNVGSVMNVGFQKAYLLQNALNIDASEVISTYVYKIGLEGSQFSYSTAIGLFNTIINIILLISTNRIAKKLSGSSLW</sequence>
<evidence type="ECO:0000259" key="8">
    <source>
        <dbReference type="PROSITE" id="PS50928"/>
    </source>
</evidence>
<keyword evidence="5 7" id="KW-1133">Transmembrane helix</keyword>
<dbReference type="PROSITE" id="PS50928">
    <property type="entry name" value="ABC_TM1"/>
    <property type="match status" value="1"/>
</dbReference>
<dbReference type="PANTHER" id="PTHR43227">
    <property type="entry name" value="BLL4140 PROTEIN"/>
    <property type="match status" value="1"/>
</dbReference>
<dbReference type="Gene3D" id="1.10.3720.10">
    <property type="entry name" value="MetI-like"/>
    <property type="match status" value="1"/>
</dbReference>
<dbReference type="EMBL" id="WHOA01000198">
    <property type="protein sequence ID" value="NOU75207.1"/>
    <property type="molecule type" value="Genomic_DNA"/>
</dbReference>
<feature type="domain" description="ABC transmembrane type-1" evidence="8">
    <location>
        <begin position="90"/>
        <end position="305"/>
    </location>
</feature>
<dbReference type="InterPro" id="IPR035906">
    <property type="entry name" value="MetI-like_sf"/>
</dbReference>
<gene>
    <name evidence="9" type="ORF">GC098_28110</name>
</gene>
<evidence type="ECO:0000256" key="7">
    <source>
        <dbReference type="RuleBase" id="RU363032"/>
    </source>
</evidence>
<evidence type="ECO:0000313" key="9">
    <source>
        <dbReference type="EMBL" id="NOU75207.1"/>
    </source>
</evidence>
<comment type="caution">
    <text evidence="9">The sequence shown here is derived from an EMBL/GenBank/DDBJ whole genome shotgun (WGS) entry which is preliminary data.</text>
</comment>
<name>A0ABX1Y2V5_9BACL</name>
<feature type="transmembrane region" description="Helical" evidence="7">
    <location>
        <begin position="284"/>
        <end position="303"/>
    </location>
</feature>
<dbReference type="RefSeq" id="WP_171646639.1">
    <property type="nucleotide sequence ID" value="NZ_WHOA01000198.1"/>
</dbReference>
<dbReference type="CDD" id="cd06261">
    <property type="entry name" value="TM_PBP2"/>
    <property type="match status" value="1"/>
</dbReference>
<comment type="subcellular location">
    <subcellularLocation>
        <location evidence="1 7">Cell membrane</location>
        <topology evidence="1 7">Multi-pass membrane protein</topology>
    </subcellularLocation>
</comment>
<evidence type="ECO:0000313" key="10">
    <source>
        <dbReference type="Proteomes" id="UP000616779"/>
    </source>
</evidence>
<feature type="transmembrane region" description="Helical" evidence="7">
    <location>
        <begin position="96"/>
        <end position="115"/>
    </location>
</feature>
<keyword evidence="3" id="KW-1003">Cell membrane</keyword>
<keyword evidence="10" id="KW-1185">Reference proteome</keyword>
<organism evidence="9 10">
    <name type="scientific">Paenibacillus phytorum</name>
    <dbReference type="NCBI Taxonomy" id="2654977"/>
    <lineage>
        <taxon>Bacteria</taxon>
        <taxon>Bacillati</taxon>
        <taxon>Bacillota</taxon>
        <taxon>Bacilli</taxon>
        <taxon>Bacillales</taxon>
        <taxon>Paenibacillaceae</taxon>
        <taxon>Paenibacillus</taxon>
    </lineage>
</organism>
<keyword evidence="2 7" id="KW-0813">Transport</keyword>
<evidence type="ECO:0000256" key="2">
    <source>
        <dbReference type="ARBA" id="ARBA00022448"/>
    </source>
</evidence>
<accession>A0ABX1Y2V5</accession>
<feature type="transmembrane region" description="Helical" evidence="7">
    <location>
        <begin position="29"/>
        <end position="48"/>
    </location>
</feature>
<dbReference type="Pfam" id="PF00528">
    <property type="entry name" value="BPD_transp_1"/>
    <property type="match status" value="1"/>
</dbReference>
<dbReference type="SUPFAM" id="SSF161098">
    <property type="entry name" value="MetI-like"/>
    <property type="match status" value="1"/>
</dbReference>
<evidence type="ECO:0000256" key="6">
    <source>
        <dbReference type="ARBA" id="ARBA00023136"/>
    </source>
</evidence>